<reference evidence="2 3" key="1">
    <citation type="submission" date="2019-06" db="EMBL/GenBank/DDBJ databases">
        <title>Sequencing the genomes of 1000 actinobacteria strains.</title>
        <authorList>
            <person name="Klenk H.-P."/>
        </authorList>
    </citation>
    <scope>NUCLEOTIDE SEQUENCE [LARGE SCALE GENOMIC DNA]</scope>
    <source>
        <strain evidence="2 3">DSM 45015</strain>
    </source>
</reference>
<comment type="caution">
    <text evidence="2">The sequence shown here is derived from an EMBL/GenBank/DDBJ whole genome shotgun (WGS) entry which is preliminary data.</text>
</comment>
<dbReference type="RefSeq" id="WP_141925889.1">
    <property type="nucleotide sequence ID" value="NZ_VFQC01000003.1"/>
</dbReference>
<evidence type="ECO:0000256" key="1">
    <source>
        <dbReference type="SAM" id="MobiDB-lite"/>
    </source>
</evidence>
<feature type="region of interest" description="Disordered" evidence="1">
    <location>
        <begin position="482"/>
        <end position="514"/>
    </location>
</feature>
<protein>
    <submittedName>
        <fullName evidence="2">A118 family predicted phage portal protein</fullName>
    </submittedName>
</protein>
<evidence type="ECO:0000313" key="3">
    <source>
        <dbReference type="Proteomes" id="UP000317422"/>
    </source>
</evidence>
<dbReference type="AlphaFoldDB" id="A0A543N6M2"/>
<proteinExistence type="predicted"/>
<dbReference type="Pfam" id="PF05133">
    <property type="entry name" value="SPP1_portal"/>
    <property type="match status" value="1"/>
</dbReference>
<organism evidence="2 3">
    <name type="scientific">Haloactinospora alba</name>
    <dbReference type="NCBI Taxonomy" id="405555"/>
    <lineage>
        <taxon>Bacteria</taxon>
        <taxon>Bacillati</taxon>
        <taxon>Actinomycetota</taxon>
        <taxon>Actinomycetes</taxon>
        <taxon>Streptosporangiales</taxon>
        <taxon>Nocardiopsidaceae</taxon>
        <taxon>Haloactinospora</taxon>
    </lineage>
</organism>
<keyword evidence="3" id="KW-1185">Reference proteome</keyword>
<evidence type="ECO:0000313" key="2">
    <source>
        <dbReference type="EMBL" id="TQN27479.1"/>
    </source>
</evidence>
<dbReference type="Proteomes" id="UP000317422">
    <property type="component" value="Unassembled WGS sequence"/>
</dbReference>
<gene>
    <name evidence="2" type="ORF">FHX37_4199</name>
</gene>
<dbReference type="EMBL" id="VFQC01000003">
    <property type="protein sequence ID" value="TQN27479.1"/>
    <property type="molecule type" value="Genomic_DNA"/>
</dbReference>
<accession>A0A543N6M2</accession>
<name>A0A543N6M2_9ACTN</name>
<dbReference type="InterPro" id="IPR021145">
    <property type="entry name" value="Portal_protein_SPP1_Gp6-like"/>
</dbReference>
<dbReference type="OrthoDB" id="3268708at2"/>
<sequence>MLPTQDQPWPPHDTQRPRELYDAWSAWYSGDPEELSRVYGGAVGGHDFYRDHGRTGVLGRAWSAVVRWFWGQPTPGQAPSRLHVPLASDIAEASAQLLFEELPAITVGSQERLDEITEEADLHATLLEAAEVCAAYGGVYLRVSWDTSVAGVPLVDAITPDCAAPEWTHGRLSAVTFWRVLTDDHGQVWRHLERHEPGTVYHGLYQGTRDKLGRPVPLDDRPETEMLADQVDADGAIPTGAPGLAAVYVPNVRPNRLLRGSPLGRSDYAGVEQLMDQLDEIWSSWAREHRLAKARAVVPNALLQDQGAGKGAWFDAEQELFTGLEMLPGTDTSPSSMVQLVQPEIRVEQHARTVTELATQIIRGAGYSASTFGEQGDGQAVTATEVHARERRTYQTRARKIGYWKSALAQLVEALLAVDREVFESGVTPERPAIEWPDAVTPDPEALSRTLTGIANAEAASVRTKVAMLHPDWDEAAVSEEVERIRAEQTSEADPFAEASELASTGLAENADGG</sequence>